<protein>
    <recommendedName>
        <fullName evidence="8">C2H2-type domain-containing protein</fullName>
    </recommendedName>
</protein>
<name>A0A8J2J519_9HEXA</name>
<evidence type="ECO:0000256" key="4">
    <source>
        <dbReference type="ARBA" id="ARBA00022833"/>
    </source>
</evidence>
<sequence>MRQSMENIPIDPNECVICLKRVEALPEGTEGSLQYLEKSLLKLLQVDQSSIPFATYSEPNDLFCQNCSSRNVQILSTFAQIEALGKELEELKNTIEGDFRSSEQLIQERALATGKQESKPSLKHCLRYRISKSLIPQSFPEYIPENENALADDWFEDLGDDSISSDVETPDPISQLKRFHQIKECSVSIKRLPSKYLDQRRINLKSLYPKSRQPEALRCIFADCPLKKTFKNVAARDEHVESVHGRFVPIKDSIKRSARFRCVVPGCQATFNQKLQRYLHLRKAHSKTKWKKLLQEANAKPVFKCIFTDCDSGDFESEKARDEHVEQEHSSVKSTNAEEKFKCIFADCDCQAFETKDARDDHVKSVHEDFQEFTPRKEKPTSVTTVPPSRIKFFCEVPDCKRKRGFITESELELHKRVCHDGLRKSYPCKECGKYFSKKNLWAHVQVVHLNIRKFICHYCGYACSATPALRRHLVTHTNERNYKCKICEKEFKTPEGVKIHTRYAHTGERPYRCDRCGKGFVTQGHLGKHMKCVHNKDDRPHICEICGKTFPIHGYLHEHMKNSHGDTPRRRNQKPKGVNKKAKVDVPEFLPLIPTVAINAEDSSNSFATPPEDDQGGAEPSKYIPSTPFPVNLSFFEERLQHGTSGLLPQFPGMNASMPGPSSFKNSHPYFQNMDHFGFPRNN</sequence>
<dbReference type="GO" id="GO:0005634">
    <property type="term" value="C:nucleus"/>
    <property type="evidence" value="ECO:0007669"/>
    <property type="project" value="TreeGrafter"/>
</dbReference>
<dbReference type="PROSITE" id="PS00028">
    <property type="entry name" value="ZINC_FINGER_C2H2_1"/>
    <property type="match status" value="5"/>
</dbReference>
<dbReference type="FunFam" id="3.30.160.60:FF:000425">
    <property type="entry name" value="PLAG1 like zinc finger 1"/>
    <property type="match status" value="1"/>
</dbReference>
<dbReference type="GO" id="GO:0000981">
    <property type="term" value="F:DNA-binding transcription factor activity, RNA polymerase II-specific"/>
    <property type="evidence" value="ECO:0007669"/>
    <property type="project" value="TreeGrafter"/>
</dbReference>
<dbReference type="SMART" id="SM00355">
    <property type="entry name" value="ZnF_C2H2"/>
    <property type="match status" value="10"/>
</dbReference>
<dbReference type="Proteomes" id="UP000708208">
    <property type="component" value="Unassembled WGS sequence"/>
</dbReference>
<dbReference type="Pfam" id="PF00096">
    <property type="entry name" value="zf-C2H2"/>
    <property type="match status" value="3"/>
</dbReference>
<keyword evidence="2" id="KW-0677">Repeat</keyword>
<evidence type="ECO:0000256" key="1">
    <source>
        <dbReference type="ARBA" id="ARBA00022723"/>
    </source>
</evidence>
<dbReference type="InterPro" id="IPR013087">
    <property type="entry name" value="Znf_C2H2_type"/>
</dbReference>
<organism evidence="9 10">
    <name type="scientific">Allacma fusca</name>
    <dbReference type="NCBI Taxonomy" id="39272"/>
    <lineage>
        <taxon>Eukaryota</taxon>
        <taxon>Metazoa</taxon>
        <taxon>Ecdysozoa</taxon>
        <taxon>Arthropoda</taxon>
        <taxon>Hexapoda</taxon>
        <taxon>Collembola</taxon>
        <taxon>Symphypleona</taxon>
        <taxon>Sminthuridae</taxon>
        <taxon>Allacma</taxon>
    </lineage>
</organism>
<keyword evidence="10" id="KW-1185">Reference proteome</keyword>
<dbReference type="FunFam" id="3.30.160.60:FF:000446">
    <property type="entry name" value="Zinc finger protein"/>
    <property type="match status" value="1"/>
</dbReference>
<dbReference type="GO" id="GO:0008270">
    <property type="term" value="F:zinc ion binding"/>
    <property type="evidence" value="ECO:0007669"/>
    <property type="project" value="UniProtKB-KW"/>
</dbReference>
<feature type="domain" description="C2H2-type" evidence="8">
    <location>
        <begin position="542"/>
        <end position="569"/>
    </location>
</feature>
<feature type="compositionally biased region" description="Basic and acidic residues" evidence="7">
    <location>
        <begin position="559"/>
        <end position="570"/>
    </location>
</feature>
<dbReference type="PANTHER" id="PTHR24394:SF29">
    <property type="entry name" value="MYONEURIN"/>
    <property type="match status" value="1"/>
</dbReference>
<feature type="domain" description="C2H2-type" evidence="8">
    <location>
        <begin position="455"/>
        <end position="482"/>
    </location>
</feature>
<keyword evidence="4" id="KW-0862">Zinc</keyword>
<keyword evidence="5" id="KW-0539">Nucleus</keyword>
<dbReference type="EMBL" id="CAJVCH010018630">
    <property type="protein sequence ID" value="CAG7685979.1"/>
    <property type="molecule type" value="Genomic_DNA"/>
</dbReference>
<feature type="domain" description="C2H2-type" evidence="8">
    <location>
        <begin position="427"/>
        <end position="454"/>
    </location>
</feature>
<evidence type="ECO:0000256" key="5">
    <source>
        <dbReference type="ARBA" id="ARBA00023242"/>
    </source>
</evidence>
<accession>A0A8J2J519</accession>
<feature type="domain" description="C2H2-type" evidence="8">
    <location>
        <begin position="512"/>
        <end position="540"/>
    </location>
</feature>
<evidence type="ECO:0000256" key="3">
    <source>
        <dbReference type="ARBA" id="ARBA00022771"/>
    </source>
</evidence>
<feature type="compositionally biased region" description="Basic residues" evidence="7">
    <location>
        <begin position="571"/>
        <end position="582"/>
    </location>
</feature>
<dbReference type="PANTHER" id="PTHR24394">
    <property type="entry name" value="ZINC FINGER PROTEIN"/>
    <property type="match status" value="1"/>
</dbReference>
<keyword evidence="3 6" id="KW-0863">Zinc-finger</keyword>
<dbReference type="FunFam" id="3.30.160.60:FF:000624">
    <property type="entry name" value="zinc finger protein 697"/>
    <property type="match status" value="1"/>
</dbReference>
<gene>
    <name evidence="9" type="ORF">AFUS01_LOCUS3150</name>
</gene>
<reference evidence="9" key="1">
    <citation type="submission" date="2021-06" db="EMBL/GenBank/DDBJ databases">
        <authorList>
            <person name="Hodson N. C."/>
            <person name="Mongue J. A."/>
            <person name="Jaron S. K."/>
        </authorList>
    </citation>
    <scope>NUCLEOTIDE SEQUENCE</scope>
</reference>
<dbReference type="OrthoDB" id="9439903at2759"/>
<evidence type="ECO:0000256" key="6">
    <source>
        <dbReference type="PROSITE-ProRule" id="PRU00042"/>
    </source>
</evidence>
<evidence type="ECO:0000259" key="8">
    <source>
        <dbReference type="PROSITE" id="PS50157"/>
    </source>
</evidence>
<evidence type="ECO:0000313" key="9">
    <source>
        <dbReference type="EMBL" id="CAG7685979.1"/>
    </source>
</evidence>
<evidence type="ECO:0000256" key="7">
    <source>
        <dbReference type="SAM" id="MobiDB-lite"/>
    </source>
</evidence>
<feature type="region of interest" description="Disordered" evidence="7">
    <location>
        <begin position="559"/>
        <end position="584"/>
    </location>
</feature>
<feature type="domain" description="C2H2-type" evidence="8">
    <location>
        <begin position="260"/>
        <end position="290"/>
    </location>
</feature>
<dbReference type="PROSITE" id="PS50157">
    <property type="entry name" value="ZINC_FINGER_C2H2_2"/>
    <property type="match status" value="6"/>
</dbReference>
<keyword evidence="1" id="KW-0479">Metal-binding</keyword>
<evidence type="ECO:0000256" key="2">
    <source>
        <dbReference type="ARBA" id="ARBA00022737"/>
    </source>
</evidence>
<proteinExistence type="predicted"/>
<evidence type="ECO:0000313" key="10">
    <source>
        <dbReference type="Proteomes" id="UP000708208"/>
    </source>
</evidence>
<feature type="domain" description="C2H2-type" evidence="8">
    <location>
        <begin position="483"/>
        <end position="511"/>
    </location>
</feature>
<dbReference type="AlphaFoldDB" id="A0A8J2J519"/>
<comment type="caution">
    <text evidence="9">The sequence shown here is derived from an EMBL/GenBank/DDBJ whole genome shotgun (WGS) entry which is preliminary data.</text>
</comment>
<feature type="region of interest" description="Disordered" evidence="7">
    <location>
        <begin position="602"/>
        <end position="625"/>
    </location>
</feature>